<gene>
    <name evidence="1" type="ORF">DXC89_11355</name>
    <name evidence="2" type="ORF">NCTC11157_02106</name>
</gene>
<sequence length="63" mass="6474">MEILSKLTKLTLENGVLDGGFATLTDSQLLKLKGGGSDSTSGNNCQCNGANNCQCGGNNCNCF</sequence>
<reference evidence="2 3" key="1">
    <citation type="submission" date="2018-06" db="EMBL/GenBank/DDBJ databases">
        <authorList>
            <consortium name="Pathogen Informatics"/>
            <person name="Doyle S."/>
        </authorList>
    </citation>
    <scope>NUCLEOTIDE SEQUENCE [LARGE SCALE GENOMIC DNA]</scope>
    <source>
        <strain evidence="2 3">NCTC11157</strain>
    </source>
</reference>
<organism evidence="2 3">
    <name type="scientific">Prevotella disiens</name>
    <dbReference type="NCBI Taxonomy" id="28130"/>
    <lineage>
        <taxon>Bacteria</taxon>
        <taxon>Pseudomonadati</taxon>
        <taxon>Bacteroidota</taxon>
        <taxon>Bacteroidia</taxon>
        <taxon>Bacteroidales</taxon>
        <taxon>Prevotellaceae</taxon>
        <taxon>Prevotella</taxon>
    </lineage>
</organism>
<dbReference type="Proteomes" id="UP000260835">
    <property type="component" value="Unassembled WGS sequence"/>
</dbReference>
<name>A0A379E208_9BACT</name>
<proteinExistence type="predicted"/>
<reference evidence="1 4" key="2">
    <citation type="submission" date="2018-08" db="EMBL/GenBank/DDBJ databases">
        <title>A genome reference for cultivated species of the human gut microbiota.</title>
        <authorList>
            <person name="Zou Y."/>
            <person name="Xue W."/>
            <person name="Luo G."/>
        </authorList>
    </citation>
    <scope>NUCLEOTIDE SEQUENCE [LARGE SCALE GENOMIC DNA]</scope>
    <source>
        <strain evidence="1 4">TF09-12</strain>
    </source>
</reference>
<evidence type="ECO:0000313" key="3">
    <source>
        <dbReference type="Proteomes" id="UP000254072"/>
    </source>
</evidence>
<evidence type="ECO:0000313" key="4">
    <source>
        <dbReference type="Proteomes" id="UP000260835"/>
    </source>
</evidence>
<dbReference type="EMBL" id="UGTL01000001">
    <property type="protein sequence ID" value="SUB86351.1"/>
    <property type="molecule type" value="Genomic_DNA"/>
</dbReference>
<evidence type="ECO:0000313" key="2">
    <source>
        <dbReference type="EMBL" id="SUB86351.1"/>
    </source>
</evidence>
<protein>
    <submittedName>
        <fullName evidence="2">Uncharacterized protein</fullName>
    </submittedName>
</protein>
<dbReference type="GeneID" id="91083254"/>
<evidence type="ECO:0000313" key="1">
    <source>
        <dbReference type="EMBL" id="RGK90719.1"/>
    </source>
</evidence>
<dbReference type="RefSeq" id="WP_025064838.1">
    <property type="nucleotide sequence ID" value="NZ_CABOGP010000153.1"/>
</dbReference>
<dbReference type="AlphaFoldDB" id="A0A379E208"/>
<dbReference type="Proteomes" id="UP000254072">
    <property type="component" value="Unassembled WGS sequence"/>
</dbReference>
<accession>A0A379E208</accession>
<dbReference type="EMBL" id="QSRD01000153">
    <property type="protein sequence ID" value="RGK90719.1"/>
    <property type="molecule type" value="Genomic_DNA"/>
</dbReference>